<protein>
    <submittedName>
        <fullName evidence="1">Uncharacterized protein</fullName>
    </submittedName>
</protein>
<accession>I4DLL2</accession>
<sequence>MYFTITNKKSEVRNKILLQFFFSLCQKQLKYLEDLFKPDILHILKFLILPWVSENKISV</sequence>
<dbReference type="EMBL" id="AK402180">
    <property type="protein sequence ID" value="BAM18802.1"/>
    <property type="molecule type" value="mRNA"/>
</dbReference>
<reference evidence="1" key="1">
    <citation type="journal article" date="2012" name="BMC Biol.">
        <title>Comprehensive microarray-based analysis for stage-specific larval camouflage pattern-associated genes in the swallowtail butterfly, Papilio xuthus.</title>
        <authorList>
            <person name="Futahashi R."/>
            <person name="Shirataki H."/>
            <person name="Narita T."/>
            <person name="Mita K."/>
            <person name="Fujiwara H."/>
        </authorList>
    </citation>
    <scope>NUCLEOTIDE SEQUENCE</scope>
    <source>
        <tissue evidence="1">Epidermis</tissue>
    </source>
</reference>
<name>I4DLL2_PAPXU</name>
<evidence type="ECO:0000313" key="1">
    <source>
        <dbReference type="EMBL" id="BAM18802.1"/>
    </source>
</evidence>
<dbReference type="AlphaFoldDB" id="I4DLL2"/>
<proteinExistence type="evidence at transcript level"/>
<organism evidence="1">
    <name type="scientific">Papilio xuthus</name>
    <name type="common">Asian swallowtail butterfly</name>
    <dbReference type="NCBI Taxonomy" id="66420"/>
    <lineage>
        <taxon>Eukaryota</taxon>
        <taxon>Metazoa</taxon>
        <taxon>Ecdysozoa</taxon>
        <taxon>Arthropoda</taxon>
        <taxon>Hexapoda</taxon>
        <taxon>Insecta</taxon>
        <taxon>Pterygota</taxon>
        <taxon>Neoptera</taxon>
        <taxon>Endopterygota</taxon>
        <taxon>Lepidoptera</taxon>
        <taxon>Glossata</taxon>
        <taxon>Ditrysia</taxon>
        <taxon>Papilionoidea</taxon>
        <taxon>Papilionidae</taxon>
        <taxon>Papilioninae</taxon>
        <taxon>Papilio</taxon>
    </lineage>
</organism>